<dbReference type="Gene3D" id="2.20.28.30">
    <property type="entry name" value="RNA polymerase ii, chain L"/>
    <property type="match status" value="2"/>
</dbReference>
<evidence type="ECO:0000313" key="3">
    <source>
        <dbReference type="Proteomes" id="UP000681526"/>
    </source>
</evidence>
<keyword evidence="1" id="KW-0472">Membrane</keyword>
<reference evidence="2 3" key="1">
    <citation type="submission" date="2021-04" db="EMBL/GenBank/DDBJ databases">
        <authorList>
            <person name="Rakotoarivonina H."/>
        </authorList>
    </citation>
    <scope>NUCLEOTIDE SEQUENCE [LARGE SCALE GENOMIC DNA]</scope>
    <source>
        <strain evidence="2 3">XE</strain>
    </source>
</reference>
<gene>
    <name evidence="2" type="primary">txxe 1980-ydjG</name>
    <name evidence="2" type="ORF">TXXE_14120</name>
</gene>
<comment type="caution">
    <text evidence="2">The sequence shown here is derived from an EMBL/GenBank/DDBJ whole genome shotgun (WGS) entry which is preliminary data.</text>
</comment>
<organism evidence="2 3">
    <name type="scientific">Thermobacillus xylanilyticus</name>
    <dbReference type="NCBI Taxonomy" id="76633"/>
    <lineage>
        <taxon>Bacteria</taxon>
        <taxon>Bacillati</taxon>
        <taxon>Bacillota</taxon>
        <taxon>Bacilli</taxon>
        <taxon>Bacillales</taxon>
        <taxon>Paenibacillaceae</taxon>
        <taxon>Thermobacillus</taxon>
    </lineage>
</organism>
<dbReference type="PANTHER" id="PTHR37826">
    <property type="entry name" value="FLOTILLIN BAND_7_5 DOMAIN PROTEIN"/>
    <property type="match status" value="1"/>
</dbReference>
<keyword evidence="1" id="KW-0812">Transmembrane</keyword>
<evidence type="ECO:0000313" key="2">
    <source>
        <dbReference type="EMBL" id="CAG5090432.1"/>
    </source>
</evidence>
<protein>
    <submittedName>
        <fullName evidence="2">Phage replication protein</fullName>
    </submittedName>
</protein>
<keyword evidence="1" id="KW-1133">Transmembrane helix</keyword>
<dbReference type="PANTHER" id="PTHR37826:SF3">
    <property type="entry name" value="J DOMAIN-CONTAINING PROTEIN"/>
    <property type="match status" value="1"/>
</dbReference>
<name>A0ABM8V6E6_THEXY</name>
<evidence type="ECO:0000256" key="1">
    <source>
        <dbReference type="SAM" id="Phobius"/>
    </source>
</evidence>
<dbReference type="RefSeq" id="WP_213485165.1">
    <property type="nucleotide sequence ID" value="NZ_CAJRAY010000075.1"/>
</dbReference>
<proteinExistence type="predicted"/>
<dbReference type="EMBL" id="CAJRAY010000075">
    <property type="protein sequence ID" value="CAG5090432.1"/>
    <property type="molecule type" value="Genomic_DNA"/>
</dbReference>
<dbReference type="Proteomes" id="UP000681526">
    <property type="component" value="Unassembled WGS sequence"/>
</dbReference>
<accession>A0ABM8V6E6</accession>
<sequence length="341" mass="38265">MVLHYKCPHCGSDMIYDADTGKLACPSCRTRLDIEEMDVPREPAGEATETVTWHCNNCGADLMALPETAATTCSFCGAGVVIAERVTGDQSPHYVIPFTVSKEEAIKAFKKWCRNGLLTPKGFMTADRIKSITGIYVPFWLYDLNSRARVNATATKVRTYTSGDYLYTETSYYDVYRELDLHYVKVPVDASVKMDDRFMDRLEPYQYSGLKEFKPPYLAGYLAEKYQFTDAELLDRAKNKIRSYIESAIGSSLSGYTTVTRMSEDIETRNVKSHYVLLPVWLVVYDYDNFEHNFVMNGQTGKVVGKPPLSYGKIAAWFGGIAAGVFLAMKFLSLAMGGGFL</sequence>
<keyword evidence="3" id="KW-1185">Reference proteome</keyword>
<feature type="transmembrane region" description="Helical" evidence="1">
    <location>
        <begin position="314"/>
        <end position="335"/>
    </location>
</feature>